<evidence type="ECO:0000313" key="5">
    <source>
        <dbReference type="Proteomes" id="UP001623349"/>
    </source>
</evidence>
<dbReference type="PANTHER" id="PTHR22106:SF5">
    <property type="entry name" value="COILED-COIL DOMAIN-CONTAINING PROTEIN 78"/>
    <property type="match status" value="1"/>
</dbReference>
<evidence type="ECO:0000256" key="2">
    <source>
        <dbReference type="SAM" id="MobiDB-lite"/>
    </source>
</evidence>
<feature type="region of interest" description="Disordered" evidence="2">
    <location>
        <begin position="469"/>
        <end position="493"/>
    </location>
</feature>
<evidence type="ECO:0000256" key="1">
    <source>
        <dbReference type="SAM" id="Coils"/>
    </source>
</evidence>
<name>A0ABQ0FN99_APOSI</name>
<dbReference type="PANTHER" id="PTHR22106">
    <property type="entry name" value="COILED-COIL DOMAIN-CONTAINING PROTEIN 78"/>
    <property type="match status" value="1"/>
</dbReference>
<dbReference type="InterPro" id="IPR039873">
    <property type="entry name" value="CCDC78"/>
</dbReference>
<gene>
    <name evidence="4" type="ORF">APTSU1_001596600</name>
</gene>
<sequence length="493" mass="54960">MEYAADPDPRPGAPLQVAANAVPGAEDWLPRVSGHPAWATSLETEHLMRLELSEEQRLQISKELVDLQIATHHLREQHEAEVFELRREGGPAVSGTPGHPRCPQVLRLESRVLELELQGNGACQGHRVQPAANLGQYQMTPLEVPRKAGSLSLISVDHPSGAQQKLQEELKWILEHDRARQQALETQVAALSQQLQGAREEARTAGQQMAAQATVLSFWKGQLRQAEAENAQLQLQLKKLNEEYAVQLQRYAREAVENASSGTSQEALQAFLEATLQDIRAAHRSREQQLAQAARAYRKRLADVNQRQELLLTTCSMPQDSAGPKQILTDRSHGIPRATFATAINLEPLPVHWATELSHPRENECGRHRTLLLYPEKGSGETSKEDKSQALTLHPGPKSSQKLQDCILGPNPAEAAGFLSGHQAELERERAQLMVRATMAEQQLSELQEYVDQHLGRYKQEILKLRKLVNTGDPQGVEAVPSTRPRRPRTRSH</sequence>
<feature type="region of interest" description="Disordered" evidence="2">
    <location>
        <begin position="375"/>
        <end position="403"/>
    </location>
</feature>
<organism evidence="4 5">
    <name type="scientific">Apodemus speciosus</name>
    <name type="common">Large Japanese field mouse</name>
    <dbReference type="NCBI Taxonomy" id="105296"/>
    <lineage>
        <taxon>Eukaryota</taxon>
        <taxon>Metazoa</taxon>
        <taxon>Chordata</taxon>
        <taxon>Craniata</taxon>
        <taxon>Vertebrata</taxon>
        <taxon>Euteleostomi</taxon>
        <taxon>Mammalia</taxon>
        <taxon>Eutheria</taxon>
        <taxon>Euarchontoglires</taxon>
        <taxon>Glires</taxon>
        <taxon>Rodentia</taxon>
        <taxon>Myomorpha</taxon>
        <taxon>Muroidea</taxon>
        <taxon>Muridae</taxon>
        <taxon>Murinae</taxon>
        <taxon>Apodemus</taxon>
    </lineage>
</organism>
<accession>A0ABQ0FN99</accession>
<keyword evidence="5" id="KW-1185">Reference proteome</keyword>
<evidence type="ECO:0000259" key="3">
    <source>
        <dbReference type="Pfam" id="PF14739"/>
    </source>
</evidence>
<proteinExistence type="predicted"/>
<keyword evidence="1" id="KW-0175">Coiled coil</keyword>
<feature type="compositionally biased region" description="Basic and acidic residues" evidence="2">
    <location>
        <begin position="378"/>
        <end position="388"/>
    </location>
</feature>
<feature type="coiled-coil region" evidence="1">
    <location>
        <begin position="174"/>
        <end position="250"/>
    </location>
</feature>
<reference evidence="4 5" key="1">
    <citation type="submission" date="2024-08" db="EMBL/GenBank/DDBJ databases">
        <title>The draft genome of Apodemus speciosus.</title>
        <authorList>
            <person name="Nabeshima K."/>
            <person name="Suzuki S."/>
            <person name="Onuma M."/>
        </authorList>
    </citation>
    <scope>NUCLEOTIDE SEQUENCE [LARGE SCALE GENOMIC DNA]</scope>
    <source>
        <strain evidence="4">IB14-021</strain>
    </source>
</reference>
<feature type="domain" description="DUF4472" evidence="3">
    <location>
        <begin position="53"/>
        <end position="87"/>
    </location>
</feature>
<feature type="compositionally biased region" description="Basic residues" evidence="2">
    <location>
        <begin position="484"/>
        <end position="493"/>
    </location>
</feature>
<dbReference type="EMBL" id="BAAFST010000017">
    <property type="protein sequence ID" value="GAB1300728.1"/>
    <property type="molecule type" value="Genomic_DNA"/>
</dbReference>
<dbReference type="InterPro" id="IPR029329">
    <property type="entry name" value="DUF4472"/>
</dbReference>
<dbReference type="Pfam" id="PF14739">
    <property type="entry name" value="DUF4472"/>
    <property type="match status" value="1"/>
</dbReference>
<comment type="caution">
    <text evidence="4">The sequence shown here is derived from an EMBL/GenBank/DDBJ whole genome shotgun (WGS) entry which is preliminary data.</text>
</comment>
<protein>
    <submittedName>
        <fullName evidence="4">Coiled-coil domain-containing protein 78</fullName>
    </submittedName>
</protein>
<dbReference type="Proteomes" id="UP001623349">
    <property type="component" value="Unassembled WGS sequence"/>
</dbReference>
<evidence type="ECO:0000313" key="4">
    <source>
        <dbReference type="EMBL" id="GAB1300728.1"/>
    </source>
</evidence>